<dbReference type="RefSeq" id="WP_010878803.1">
    <property type="nucleotide sequence ID" value="NC_000917.1"/>
</dbReference>
<feature type="domain" description="DUF362" evidence="1">
    <location>
        <begin position="32"/>
        <end position="219"/>
    </location>
</feature>
<dbReference type="EnsemblBacteria" id="AAB89942">
    <property type="protein sequence ID" value="AAB89942"/>
    <property type="gene ID" value="AF_1306"/>
</dbReference>
<evidence type="ECO:0000313" key="2">
    <source>
        <dbReference type="EMBL" id="AAB89942.1"/>
    </source>
</evidence>
<dbReference type="eggNOG" id="arCOG02447">
    <property type="taxonomic scope" value="Archaea"/>
</dbReference>
<dbReference type="GeneID" id="1484532"/>
<dbReference type="PaxDb" id="224325-AF_1306"/>
<keyword evidence="3" id="KW-1185">Reference proteome</keyword>
<dbReference type="Pfam" id="PF04015">
    <property type="entry name" value="DUF362"/>
    <property type="match status" value="1"/>
</dbReference>
<sequence length="275" mass="30976">MRVIVERVESYKDARKFVERVFEVFNPKFRYIKPNFLKHDSPENGCITHPELVKAVVGVAREHGVEPVVIEGGFYKNSASKCFVDFGLKDLVECRNLNREEFVEVDIGGEVLERVKVAETALDAKKEGYISIPKMKVHHLTKVTLGIKNNMGFLKKPAVYMHPKIHRKLVDLLGFMQPSLTIVDGIIGGTNSEMRPKPVKHGVLVAGDNVVAVDLIAARLMGFNLNEVEHIRNAMERFGVREEDIEVLSNPGIERLVRSDYRLSLGSKFLGRLGI</sequence>
<dbReference type="EMBL" id="AE000782">
    <property type="protein sequence ID" value="AAB89942.1"/>
    <property type="molecule type" value="Genomic_DNA"/>
</dbReference>
<organism evidence="2 3">
    <name type="scientific">Archaeoglobus fulgidus (strain ATCC 49558 / DSM 4304 / JCM 9628 / NBRC 100126 / VC-16)</name>
    <dbReference type="NCBI Taxonomy" id="224325"/>
    <lineage>
        <taxon>Archaea</taxon>
        <taxon>Methanobacteriati</taxon>
        <taxon>Methanobacteriota</taxon>
        <taxon>Archaeoglobi</taxon>
        <taxon>Archaeoglobales</taxon>
        <taxon>Archaeoglobaceae</taxon>
        <taxon>Archaeoglobus</taxon>
    </lineage>
</organism>
<protein>
    <recommendedName>
        <fullName evidence="1">DUF362 domain-containing protein</fullName>
    </recommendedName>
</protein>
<dbReference type="PIR" id="A69413">
    <property type="entry name" value="A69413"/>
</dbReference>
<name>O28963_ARCFU</name>
<accession>O28963</accession>
<dbReference type="HOGENOM" id="CLU_1010481_0_0_2"/>
<dbReference type="AlphaFoldDB" id="O28963"/>
<reference evidence="2 3" key="1">
    <citation type="journal article" date="1997" name="Nature">
        <title>The complete genome sequence of the hyperthermophilic, sulphate-reducing archaeon Archaeoglobus fulgidus.</title>
        <authorList>
            <person name="Klenk H.P."/>
            <person name="Clayton R.A."/>
            <person name="Tomb J."/>
            <person name="White O."/>
            <person name="Nelson K.E."/>
            <person name="Ketchum K.A."/>
            <person name="Dodson R.J."/>
            <person name="Gwinn M."/>
            <person name="Hickey E.K."/>
            <person name="Peterson J.D."/>
            <person name="Richardson D.L."/>
            <person name="Kerlavage A.R."/>
            <person name="Graham D.E."/>
            <person name="Kyrpides N.C."/>
            <person name="Fleischmann R.D."/>
            <person name="Quackenbush J."/>
            <person name="Lee N.H."/>
            <person name="Sutton G.G."/>
            <person name="Gill S."/>
            <person name="Kirkness E.F."/>
            <person name="Dougherty B.A."/>
            <person name="McKenney K."/>
            <person name="Adams M.D."/>
            <person name="Loftus B."/>
            <person name="Peterson S."/>
            <person name="Reich C.I."/>
            <person name="McNeil L.K."/>
            <person name="Badger J.H."/>
            <person name="Glodek A."/>
            <person name="Zhou L."/>
            <person name="Overbeek R."/>
            <person name="Gocayne J.D."/>
            <person name="Weidman J.F."/>
            <person name="McDonald L."/>
            <person name="Utterback T."/>
            <person name="Cotton M.D."/>
            <person name="Spriggs T."/>
            <person name="Artiach P."/>
            <person name="Kaine B.P."/>
            <person name="Sykes S.M."/>
            <person name="Sadow P.W."/>
            <person name="D'Andrea K.P."/>
            <person name="Bowman C."/>
            <person name="Fujii C."/>
            <person name="Garland S.A."/>
            <person name="Mason T.M."/>
            <person name="Olsen G.J."/>
            <person name="Fraser C.M."/>
            <person name="Smith H.O."/>
            <person name="Woese C.R."/>
            <person name="Venter J.C."/>
        </authorList>
    </citation>
    <scope>NUCLEOTIDE SEQUENCE [LARGE SCALE GENOMIC DNA]</scope>
    <source>
        <strain evidence="3">ATCC 49558 / DSM 4304 / JCM 9628 / NBRC 100126 / VC-16</strain>
    </source>
</reference>
<dbReference type="STRING" id="224325.AF_1306"/>
<gene>
    <name evidence="2" type="ordered locus">AF_1306</name>
</gene>
<dbReference type="Proteomes" id="UP000002199">
    <property type="component" value="Chromosome"/>
</dbReference>
<dbReference type="PhylomeDB" id="O28963"/>
<dbReference type="InterPro" id="IPR007160">
    <property type="entry name" value="DUF362"/>
</dbReference>
<evidence type="ECO:0000313" key="3">
    <source>
        <dbReference type="Proteomes" id="UP000002199"/>
    </source>
</evidence>
<dbReference type="KEGG" id="afu:AF_1306"/>
<dbReference type="DNASU" id="1484532"/>
<evidence type="ECO:0000259" key="1">
    <source>
        <dbReference type="Pfam" id="PF04015"/>
    </source>
</evidence>
<dbReference type="OrthoDB" id="2837at2157"/>
<proteinExistence type="predicted"/>